<feature type="repeat" description="Solcar" evidence="10">
    <location>
        <begin position="34"/>
        <end position="122"/>
    </location>
</feature>
<dbReference type="PROSITE" id="PS50920">
    <property type="entry name" value="SOLCAR"/>
    <property type="match status" value="3"/>
</dbReference>
<evidence type="ECO:0000256" key="10">
    <source>
        <dbReference type="PROSITE-ProRule" id="PRU00282"/>
    </source>
</evidence>
<feature type="region of interest" description="Disordered" evidence="11">
    <location>
        <begin position="512"/>
        <end position="598"/>
    </location>
</feature>
<keyword evidence="8" id="KW-0496">Mitochondrion</keyword>
<sequence length="837" mass="93277">IKLGHIPGSAYTKHLGEVRPARQYIPPSAADPNTPAIVSLAAGGIAGAVEGASTYPFEFAKTRVQLRQSKSQPTPKNPFKVVAQVYRTEGIAALYKGCSTLVIGSVGKDGVRFLSYDTIKNQFKDPETGTLSPMQSLAAGMMSGVVASISCVTPSERIKTALIDDARNEKRYRSMTHCIKTVLKEDGFLGLYRGFAGTTLKQAGATAFRMGTYNILKDYEKKQNIPQTTATNFVNGSIAGIVTTLATQPFDTIKTRCQSSRGASTVEAFQSIVADYGVRGFWKGTSMRLGRTVFSGGILFTSYEWAAAILMPVLGPKDEKLRGMEVLLSRLTARAAPTLTVRKFPSNTWVCHDCRVQPRINHATRVQRGFTTSELRRLREKQSAEPSSNNLQDSSYSQSAADLSHNVTQAERDHFDKIEEDSKAKQMKSPWMREGSAMPPVSRPRSAGAMTKGKLLTTPSRMLKLILPLTTRDKNKDRKDVEPLALLVHPQQPLSYLERLIQSELPMIEEHGKERPPSITFRAEDSTEEDIGSSKSAVDTAVEGEDKSKRDKLEKADEMIVDGKRERTGKIKSSAADPSDKVDDIDNSLPTHGHGKHDPDVHKVVEDAEHQNFVRWSPSTEIGDFIRDAARGKEFAVDIEGASAPIYVGVPSFNDRTYYLRMRLRKTARRISDLADIKKECDEVAHKGAKRVAQGGFAALIAWWGAVYYLTFKTDLGWDVMEPVTYLVGLTGLIGGYMWFLYHNREVSYKSAMNFTVSRRQSQLYEQKGFNVAQWEGLVEEGNRLRREIKMVAEEYDVEWDESHDEGDEKVKEALRKARKKNGEKEENKKDDEDDDD</sequence>
<feature type="repeat" description="Solcar" evidence="10">
    <location>
        <begin position="131"/>
        <end position="219"/>
    </location>
</feature>
<reference evidence="14 15" key="1">
    <citation type="journal article" date="2018" name="IMA Fungus">
        <title>IMA Genome-F 10: Nine draft genome sequences of Claviceps purpurea s.lat., including C. arundinis, C. humidiphila, and C. cf. spartinae, pseudomolecules for the pitch canker pathogen Fusarium circinatum, draft genome of Davidsoniella eucalypti, Grosmannia galeiformis, Quambalaria eucalypti, and Teratosphaeria destructans.</title>
        <authorList>
            <person name="Wingfield B.D."/>
            <person name="Liu M."/>
            <person name="Nguyen H.D."/>
            <person name="Lane F.A."/>
            <person name="Morgan S.W."/>
            <person name="De Vos L."/>
            <person name="Wilken P.M."/>
            <person name="Duong T.A."/>
            <person name="Aylward J."/>
            <person name="Coetzee M.P."/>
            <person name="Dadej K."/>
            <person name="De Beer Z.W."/>
            <person name="Findlay W."/>
            <person name="Havenga M."/>
            <person name="Kolarik M."/>
            <person name="Menzies J.G."/>
            <person name="Naidoo K."/>
            <person name="Pochopski O."/>
            <person name="Shoukouhi P."/>
            <person name="Santana Q.C."/>
            <person name="Seifert K.A."/>
            <person name="Soal N."/>
            <person name="Steenkamp E.T."/>
            <person name="Tatham C.T."/>
            <person name="van der Nest M.A."/>
            <person name="Wingfield M.J."/>
        </authorList>
    </citation>
    <scope>NUCLEOTIDE SEQUENCE [LARGE SCALE GENOMIC DNA]</scope>
    <source>
        <strain evidence="14">CMW44962</strain>
    </source>
</reference>
<feature type="transmembrane region" description="Helical" evidence="12">
    <location>
        <begin position="724"/>
        <end position="742"/>
    </location>
</feature>
<evidence type="ECO:0000313" key="15">
    <source>
        <dbReference type="Proteomes" id="UP001138500"/>
    </source>
</evidence>
<protein>
    <submittedName>
        <fullName evidence="14">Mitochondrial calcium uniporter</fullName>
    </submittedName>
</protein>
<feature type="non-terminal residue" evidence="14">
    <location>
        <position position="1"/>
    </location>
</feature>
<dbReference type="InterPro" id="IPR023395">
    <property type="entry name" value="MCP_dom_sf"/>
</dbReference>
<gene>
    <name evidence="14" type="ORF">Tdes44962_MAKER05733</name>
</gene>
<reference evidence="14 15" key="2">
    <citation type="journal article" date="2021" name="Curr. Genet.">
        <title>Genetic response to nitrogen starvation in the aggressive Eucalyptus foliar pathogen Teratosphaeria destructans.</title>
        <authorList>
            <person name="Havenga M."/>
            <person name="Wingfield B.D."/>
            <person name="Wingfield M.J."/>
            <person name="Dreyer L.L."/>
            <person name="Roets F."/>
            <person name="Aylward J."/>
        </authorList>
    </citation>
    <scope>NUCLEOTIDE SEQUENCE [LARGE SCALE GENOMIC DNA]</scope>
    <source>
        <strain evidence="14">CMW44962</strain>
    </source>
</reference>
<evidence type="ECO:0000256" key="2">
    <source>
        <dbReference type="ARBA" id="ARBA00006375"/>
    </source>
</evidence>
<evidence type="ECO:0000256" key="6">
    <source>
        <dbReference type="ARBA" id="ARBA00022792"/>
    </source>
</evidence>
<accession>A0A9W7VY81</accession>
<feature type="compositionally biased region" description="Basic and acidic residues" evidence="11">
    <location>
        <begin position="374"/>
        <end position="383"/>
    </location>
</feature>
<feature type="domain" description="Calcium uniporter protein C-terminal" evidence="13">
    <location>
        <begin position="660"/>
        <end position="776"/>
    </location>
</feature>
<dbReference type="PRINTS" id="PR00926">
    <property type="entry name" value="MITOCARRIER"/>
</dbReference>
<evidence type="ECO:0000256" key="7">
    <source>
        <dbReference type="ARBA" id="ARBA00022989"/>
    </source>
</evidence>
<comment type="subcellular location">
    <subcellularLocation>
        <location evidence="1">Mitochondrion inner membrane</location>
        <topology evidence="1">Multi-pass membrane protein</topology>
    </subcellularLocation>
</comment>
<dbReference type="OrthoDB" id="278338at2759"/>
<name>A0A9W7VY81_9PEZI</name>
<dbReference type="SUPFAM" id="SSF103506">
    <property type="entry name" value="Mitochondrial carrier"/>
    <property type="match status" value="1"/>
</dbReference>
<keyword evidence="5" id="KW-0677">Repeat</keyword>
<proteinExistence type="inferred from homology"/>
<dbReference type="PANTHER" id="PTHR45788:SF3">
    <property type="entry name" value="TRICARBOXYLATE TRANSPORT PROTEIN"/>
    <property type="match status" value="1"/>
</dbReference>
<evidence type="ECO:0000256" key="12">
    <source>
        <dbReference type="SAM" id="Phobius"/>
    </source>
</evidence>
<keyword evidence="7 12" id="KW-1133">Transmembrane helix</keyword>
<evidence type="ECO:0000256" key="5">
    <source>
        <dbReference type="ARBA" id="ARBA00022737"/>
    </source>
</evidence>
<feature type="compositionally biased region" description="Basic and acidic residues" evidence="11">
    <location>
        <begin position="544"/>
        <end position="569"/>
    </location>
</feature>
<comment type="similarity">
    <text evidence="2">Belongs to the mitochondrial carrier (TC 2.A.29) family.</text>
</comment>
<feature type="compositionally biased region" description="Basic and acidic residues" evidence="11">
    <location>
        <begin position="410"/>
        <end position="424"/>
    </location>
</feature>
<dbReference type="InterPro" id="IPR006769">
    <property type="entry name" value="MCU_C"/>
</dbReference>
<evidence type="ECO:0000259" key="13">
    <source>
        <dbReference type="Pfam" id="PF04678"/>
    </source>
</evidence>
<evidence type="ECO:0000256" key="11">
    <source>
        <dbReference type="SAM" id="MobiDB-lite"/>
    </source>
</evidence>
<comment type="caution">
    <text evidence="14">The sequence shown here is derived from an EMBL/GenBank/DDBJ whole genome shotgun (WGS) entry which is preliminary data.</text>
</comment>
<dbReference type="InterPro" id="IPR002067">
    <property type="entry name" value="MCP"/>
</dbReference>
<dbReference type="InterPro" id="IPR018108">
    <property type="entry name" value="MCP_transmembrane"/>
</dbReference>
<keyword evidence="15" id="KW-1185">Reference proteome</keyword>
<dbReference type="Pfam" id="PF00153">
    <property type="entry name" value="Mito_carr"/>
    <property type="match status" value="3"/>
</dbReference>
<feature type="transmembrane region" description="Helical" evidence="12">
    <location>
        <begin position="692"/>
        <end position="712"/>
    </location>
</feature>
<keyword evidence="6" id="KW-0999">Mitochondrion inner membrane</keyword>
<dbReference type="GO" id="GO:0005743">
    <property type="term" value="C:mitochondrial inner membrane"/>
    <property type="evidence" value="ECO:0007669"/>
    <property type="project" value="UniProtKB-SubCell"/>
</dbReference>
<evidence type="ECO:0000256" key="8">
    <source>
        <dbReference type="ARBA" id="ARBA00023128"/>
    </source>
</evidence>
<dbReference type="Proteomes" id="UP001138500">
    <property type="component" value="Unassembled WGS sequence"/>
</dbReference>
<evidence type="ECO:0000256" key="9">
    <source>
        <dbReference type="ARBA" id="ARBA00023136"/>
    </source>
</evidence>
<evidence type="ECO:0000256" key="3">
    <source>
        <dbReference type="ARBA" id="ARBA00022448"/>
    </source>
</evidence>
<dbReference type="Gene3D" id="1.50.40.10">
    <property type="entry name" value="Mitochondrial carrier domain"/>
    <property type="match status" value="1"/>
</dbReference>
<evidence type="ECO:0000256" key="4">
    <source>
        <dbReference type="ARBA" id="ARBA00022692"/>
    </source>
</evidence>
<feature type="compositionally biased region" description="Basic and acidic residues" evidence="11">
    <location>
        <begin position="807"/>
        <end position="831"/>
    </location>
</feature>
<keyword evidence="9 10" id="KW-0472">Membrane</keyword>
<dbReference type="EMBL" id="RIBY02002445">
    <property type="protein sequence ID" value="KAH9812966.1"/>
    <property type="molecule type" value="Genomic_DNA"/>
</dbReference>
<evidence type="ECO:0000256" key="1">
    <source>
        <dbReference type="ARBA" id="ARBA00004448"/>
    </source>
</evidence>
<dbReference type="GO" id="GO:0006843">
    <property type="term" value="P:mitochondrial citrate transmembrane transport"/>
    <property type="evidence" value="ECO:0007669"/>
    <property type="project" value="TreeGrafter"/>
</dbReference>
<keyword evidence="4 10" id="KW-0812">Transmembrane</keyword>
<feature type="region of interest" description="Disordered" evidence="11">
    <location>
        <begin position="799"/>
        <end position="837"/>
    </location>
</feature>
<organism evidence="14 15">
    <name type="scientific">Teratosphaeria destructans</name>
    <dbReference type="NCBI Taxonomy" id="418781"/>
    <lineage>
        <taxon>Eukaryota</taxon>
        <taxon>Fungi</taxon>
        <taxon>Dikarya</taxon>
        <taxon>Ascomycota</taxon>
        <taxon>Pezizomycotina</taxon>
        <taxon>Dothideomycetes</taxon>
        <taxon>Dothideomycetidae</taxon>
        <taxon>Mycosphaerellales</taxon>
        <taxon>Teratosphaeriaceae</taxon>
        <taxon>Teratosphaeria</taxon>
    </lineage>
</organism>
<feature type="repeat" description="Solcar" evidence="10">
    <location>
        <begin position="227"/>
        <end position="309"/>
    </location>
</feature>
<dbReference type="InterPro" id="IPR049563">
    <property type="entry name" value="TXTP-like"/>
</dbReference>
<dbReference type="GO" id="GO:0071913">
    <property type="term" value="F:citrate secondary active transmembrane transporter activity"/>
    <property type="evidence" value="ECO:0007669"/>
    <property type="project" value="TreeGrafter"/>
</dbReference>
<dbReference type="Pfam" id="PF04678">
    <property type="entry name" value="MCU"/>
    <property type="match status" value="1"/>
</dbReference>
<feature type="compositionally biased region" description="Polar residues" evidence="11">
    <location>
        <begin position="384"/>
        <end position="409"/>
    </location>
</feature>
<dbReference type="PANTHER" id="PTHR45788">
    <property type="entry name" value="SUCCINATE/FUMARATE MITOCHONDRIAL TRANSPORTER-RELATED"/>
    <property type="match status" value="1"/>
</dbReference>
<dbReference type="AlphaFoldDB" id="A0A9W7VY81"/>
<feature type="region of interest" description="Disordered" evidence="11">
    <location>
        <begin position="365"/>
        <end position="449"/>
    </location>
</feature>
<keyword evidence="3" id="KW-0813">Transport</keyword>
<evidence type="ECO:0000313" key="14">
    <source>
        <dbReference type="EMBL" id="KAH9812966.1"/>
    </source>
</evidence>